<dbReference type="GO" id="GO:0016020">
    <property type="term" value="C:membrane"/>
    <property type="evidence" value="ECO:0007669"/>
    <property type="project" value="UniProtKB-SubCell"/>
</dbReference>
<protein>
    <submittedName>
        <fullName evidence="7">Membrane associated serine protease, rhomboid family</fullName>
    </submittedName>
</protein>
<evidence type="ECO:0000256" key="1">
    <source>
        <dbReference type="ARBA" id="ARBA00004141"/>
    </source>
</evidence>
<keyword evidence="3 6" id="KW-1133">Transmembrane helix</keyword>
<evidence type="ECO:0000256" key="3">
    <source>
        <dbReference type="ARBA" id="ARBA00022989"/>
    </source>
</evidence>
<feature type="transmembrane region" description="Helical" evidence="6">
    <location>
        <begin position="69"/>
        <end position="93"/>
    </location>
</feature>
<evidence type="ECO:0000256" key="5">
    <source>
        <dbReference type="SAM" id="MobiDB-lite"/>
    </source>
</evidence>
<dbReference type="OrthoDB" id="5419261at2"/>
<keyword evidence="7" id="KW-0645">Protease</keyword>
<evidence type="ECO:0000256" key="4">
    <source>
        <dbReference type="ARBA" id="ARBA00023136"/>
    </source>
</evidence>
<evidence type="ECO:0000313" key="7">
    <source>
        <dbReference type="EMBL" id="SFI74187.1"/>
    </source>
</evidence>
<proteinExistence type="predicted"/>
<dbReference type="RefSeq" id="WP_074931404.1">
    <property type="nucleotide sequence ID" value="NZ_FORI01000005.1"/>
</dbReference>
<feature type="transmembrane region" description="Helical" evidence="6">
    <location>
        <begin position="12"/>
        <end position="32"/>
    </location>
</feature>
<gene>
    <name evidence="7" type="ORF">SAMN04487775_10575</name>
</gene>
<dbReference type="Gene3D" id="1.20.1540.10">
    <property type="entry name" value="Rhomboid-like"/>
    <property type="match status" value="1"/>
</dbReference>
<organism evidence="7 8">
    <name type="scientific">Treponema bryantii</name>
    <dbReference type="NCBI Taxonomy" id="163"/>
    <lineage>
        <taxon>Bacteria</taxon>
        <taxon>Pseudomonadati</taxon>
        <taxon>Spirochaetota</taxon>
        <taxon>Spirochaetia</taxon>
        <taxon>Spirochaetales</taxon>
        <taxon>Treponemataceae</taxon>
        <taxon>Treponema</taxon>
    </lineage>
</organism>
<comment type="subcellular location">
    <subcellularLocation>
        <location evidence="1">Membrane</location>
        <topology evidence="1">Multi-pass membrane protein</topology>
    </subcellularLocation>
</comment>
<dbReference type="EMBL" id="FORI01000005">
    <property type="protein sequence ID" value="SFI74187.1"/>
    <property type="molecule type" value="Genomic_DNA"/>
</dbReference>
<feature type="transmembrane region" description="Helical" evidence="6">
    <location>
        <begin position="151"/>
        <end position="168"/>
    </location>
</feature>
<dbReference type="GO" id="GO:0008233">
    <property type="term" value="F:peptidase activity"/>
    <property type="evidence" value="ECO:0007669"/>
    <property type="project" value="UniProtKB-KW"/>
</dbReference>
<dbReference type="Proteomes" id="UP000182737">
    <property type="component" value="Unassembled WGS sequence"/>
</dbReference>
<evidence type="ECO:0000313" key="8">
    <source>
        <dbReference type="Proteomes" id="UP000182737"/>
    </source>
</evidence>
<evidence type="ECO:0000256" key="6">
    <source>
        <dbReference type="SAM" id="Phobius"/>
    </source>
</evidence>
<keyword evidence="2 6" id="KW-0812">Transmembrane</keyword>
<keyword evidence="7" id="KW-0378">Hydrolase</keyword>
<sequence length="256" mass="27705">MAKKKFKFNLKFSYDAPVTLSFVIICALLFLLNTLVIKNGALGKILASPTTQAGALPFIVKQPVSYLRLLLYIFGSGEVNNFITYILIVLLLGPAMEERYGSVIIGIMIFVAALFSGVLNACFCVESLTGPVPVVCMMIFLTAFMSFSNKTVPITFLATIIFFVYFSITSGIGAVRLIICIAGGLCGSLFAFLTSPKVKSAKKKSDGAGGRSGGLLNRAEKIAYAEELDSQSPRNKKKRDSLDDDDETTVVGTLRF</sequence>
<accession>A0A1I3KP18</accession>
<dbReference type="SUPFAM" id="SSF144091">
    <property type="entry name" value="Rhomboid-like"/>
    <property type="match status" value="1"/>
</dbReference>
<dbReference type="InterPro" id="IPR035952">
    <property type="entry name" value="Rhomboid-like_sf"/>
</dbReference>
<name>A0A1I3KP18_9SPIR</name>
<reference evidence="8" key="1">
    <citation type="submission" date="2016-10" db="EMBL/GenBank/DDBJ databases">
        <authorList>
            <person name="Varghese N."/>
            <person name="Submissions S."/>
        </authorList>
    </citation>
    <scope>NUCLEOTIDE SEQUENCE [LARGE SCALE GENOMIC DNA]</scope>
    <source>
        <strain evidence="8">XBD1002</strain>
    </source>
</reference>
<dbReference type="GO" id="GO:0006508">
    <property type="term" value="P:proteolysis"/>
    <property type="evidence" value="ECO:0007669"/>
    <property type="project" value="UniProtKB-KW"/>
</dbReference>
<feature type="region of interest" description="Disordered" evidence="5">
    <location>
        <begin position="226"/>
        <end position="256"/>
    </location>
</feature>
<feature type="transmembrane region" description="Helical" evidence="6">
    <location>
        <begin position="174"/>
        <end position="194"/>
    </location>
</feature>
<keyword evidence="8" id="KW-1185">Reference proteome</keyword>
<feature type="transmembrane region" description="Helical" evidence="6">
    <location>
        <begin position="100"/>
        <end position="121"/>
    </location>
</feature>
<dbReference type="AlphaFoldDB" id="A0A1I3KP18"/>
<keyword evidence="4 6" id="KW-0472">Membrane</keyword>
<evidence type="ECO:0000256" key="2">
    <source>
        <dbReference type="ARBA" id="ARBA00022692"/>
    </source>
</evidence>